<evidence type="ECO:0000313" key="2">
    <source>
        <dbReference type="Proteomes" id="UP000591058"/>
    </source>
</evidence>
<name>A0A7K4DLT4_9EURY</name>
<accession>A0A7K4DLT4</accession>
<proteinExistence type="predicted"/>
<reference evidence="1 2" key="1">
    <citation type="submission" date="2020-04" db="EMBL/GenBank/DDBJ databases">
        <title>Draft genome of Methanobacterium subterraneum isolated from animal feces.</title>
        <authorList>
            <person name="Ouboter H.T."/>
            <person name="Berger S."/>
            <person name="Gungor E."/>
            <person name="Jetten M.S.M."/>
            <person name="Welte C.U."/>
        </authorList>
    </citation>
    <scope>NUCLEOTIDE SEQUENCE [LARGE SCALE GENOMIC DNA]</scope>
    <source>
        <strain evidence="1">HO_2020</strain>
    </source>
</reference>
<dbReference type="EMBL" id="JABBYL010000020">
    <property type="protein sequence ID" value="NMO09308.1"/>
    <property type="molecule type" value="Genomic_DNA"/>
</dbReference>
<comment type="caution">
    <text evidence="1">The sequence shown here is derived from an EMBL/GenBank/DDBJ whole genome shotgun (WGS) entry which is preliminary data.</text>
</comment>
<dbReference type="AlphaFoldDB" id="A0A7K4DLT4"/>
<organism evidence="1 2">
    <name type="scientific">Methanobacterium subterraneum</name>
    <dbReference type="NCBI Taxonomy" id="59277"/>
    <lineage>
        <taxon>Archaea</taxon>
        <taxon>Methanobacteriati</taxon>
        <taxon>Methanobacteriota</taxon>
        <taxon>Methanomada group</taxon>
        <taxon>Methanobacteria</taxon>
        <taxon>Methanobacteriales</taxon>
        <taxon>Methanobacteriaceae</taxon>
        <taxon>Methanobacterium</taxon>
    </lineage>
</organism>
<dbReference type="Proteomes" id="UP000591058">
    <property type="component" value="Unassembled WGS sequence"/>
</dbReference>
<evidence type="ECO:0000313" key="1">
    <source>
        <dbReference type="EMBL" id="NMO09308.1"/>
    </source>
</evidence>
<dbReference type="RefSeq" id="WP_169032700.1">
    <property type="nucleotide sequence ID" value="NZ_JABBYL010000020.1"/>
</dbReference>
<gene>
    <name evidence="1" type="ORF">HG719_05595</name>
</gene>
<protein>
    <submittedName>
        <fullName evidence="1">Uncharacterized protein</fullName>
    </submittedName>
</protein>
<sequence>MKNDYNINLEKYSLDKFKKDLEESKLIPSRKILKKDISNRFRVFKDNDIINLQDLVNVLKTPKKANPGVPP</sequence>